<evidence type="ECO:0000313" key="1">
    <source>
        <dbReference type="EMBL" id="CAG5158860.1"/>
    </source>
</evidence>
<evidence type="ECO:0000313" key="2">
    <source>
        <dbReference type="Proteomes" id="UP000676310"/>
    </source>
</evidence>
<reference evidence="1" key="1">
    <citation type="submission" date="2021-05" db="EMBL/GenBank/DDBJ databases">
        <authorList>
            <person name="Stam R."/>
        </authorList>
    </citation>
    <scope>NUCLEOTIDE SEQUENCE</scope>
    <source>
        <strain evidence="1">CS162</strain>
    </source>
</reference>
<name>A0A8J2I6I7_9PLEO</name>
<comment type="caution">
    <text evidence="1">The sequence shown here is derived from an EMBL/GenBank/DDBJ whole genome shotgun (WGS) entry which is preliminary data.</text>
</comment>
<dbReference type="OrthoDB" id="5362512at2759"/>
<evidence type="ECO:0008006" key="3">
    <source>
        <dbReference type="Google" id="ProtNLM"/>
    </source>
</evidence>
<organism evidence="1 2">
    <name type="scientific">Alternaria atra</name>
    <dbReference type="NCBI Taxonomy" id="119953"/>
    <lineage>
        <taxon>Eukaryota</taxon>
        <taxon>Fungi</taxon>
        <taxon>Dikarya</taxon>
        <taxon>Ascomycota</taxon>
        <taxon>Pezizomycotina</taxon>
        <taxon>Dothideomycetes</taxon>
        <taxon>Pleosporomycetidae</taxon>
        <taxon>Pleosporales</taxon>
        <taxon>Pleosporineae</taxon>
        <taxon>Pleosporaceae</taxon>
        <taxon>Alternaria</taxon>
        <taxon>Alternaria sect. Ulocladioides</taxon>
    </lineage>
</organism>
<keyword evidence="2" id="KW-1185">Reference proteome</keyword>
<accession>A0A8J2I6I7</accession>
<dbReference type="PANTHER" id="PTHR33112">
    <property type="entry name" value="DOMAIN PROTEIN, PUTATIVE-RELATED"/>
    <property type="match status" value="1"/>
</dbReference>
<dbReference type="Proteomes" id="UP000676310">
    <property type="component" value="Unassembled WGS sequence"/>
</dbReference>
<protein>
    <recommendedName>
        <fullName evidence="3">Heterokaryon incompatibility domain-containing protein</fullName>
    </recommendedName>
</protein>
<dbReference type="EMBL" id="CAJRGZ010000019">
    <property type="protein sequence ID" value="CAG5158860.1"/>
    <property type="molecule type" value="Genomic_DNA"/>
</dbReference>
<gene>
    <name evidence="1" type="ORF">ALTATR162_LOCUS5289</name>
</gene>
<dbReference type="GeneID" id="67017050"/>
<dbReference type="RefSeq" id="XP_043168843.1">
    <property type="nucleotide sequence ID" value="XM_043312908.1"/>
</dbReference>
<dbReference type="PANTHER" id="PTHR33112:SF16">
    <property type="entry name" value="HETEROKARYON INCOMPATIBILITY DOMAIN-CONTAINING PROTEIN"/>
    <property type="match status" value="1"/>
</dbReference>
<proteinExistence type="predicted"/>
<sequence length="417" mass="47430">MASVYRNSFITLAATASPDGSGGLIQPLSSPTACFEVEDIGWRAREHLQWDYTAHNMLREPLNRRAWTLQEAFLSPRLLHFASDQMHWECYCLKESEDGLNDLSDIQMPKFDGDKVRTYVKNGGMFSLRATIRAHEVLKFRYPGSHDEHWDNIMEDYTTRRLTYRRDKLPALAGITQRFFEVKDDVPILGMWRRSLPRNLLWHVRRFAQRPSAGLSNTGGTLPSWTFLSLDEPVIMKPSWVDSGRTGPFEREEIEILEASVAWDGLAMTSRLASSKLRVRGKLCQARLDDGCASTRDEPNKFRIVPFDASKEQEFEDSLGRPLGECWLDAKPVGEEEPIWFLKLGKIAVKGGRSERITIRGYKAGVLALQLVAERENVFSRIGAGFISWNSRFDDCADGDAKCFGEKGVEVRCIELV</sequence>
<dbReference type="AlphaFoldDB" id="A0A8J2I6I7"/>